<dbReference type="InterPro" id="IPR057925">
    <property type="entry name" value="prePAAR_DddA"/>
</dbReference>
<dbReference type="NCBIfam" id="TIGR01643">
    <property type="entry name" value="YD_repeat_2x"/>
    <property type="match status" value="7"/>
</dbReference>
<evidence type="ECO:0000256" key="2">
    <source>
        <dbReference type="SAM" id="MobiDB-lite"/>
    </source>
</evidence>
<dbReference type="Pfam" id="PF25023">
    <property type="entry name" value="TEN_YD-shell"/>
    <property type="match status" value="1"/>
</dbReference>
<dbReference type="KEGG" id="pmak:PMPD1_0650"/>
<feature type="domain" description="DUF6531" evidence="4">
    <location>
        <begin position="241"/>
        <end position="315"/>
    </location>
</feature>
<dbReference type="InterPro" id="IPR056823">
    <property type="entry name" value="TEN-like_YD-shell"/>
</dbReference>
<dbReference type="Pfam" id="PF05593">
    <property type="entry name" value="RHS_repeat"/>
    <property type="match status" value="4"/>
</dbReference>
<feature type="transmembrane region" description="Helical" evidence="3">
    <location>
        <begin position="20"/>
        <end position="43"/>
    </location>
</feature>
<dbReference type="InterPro" id="IPR045351">
    <property type="entry name" value="DUF6531"/>
</dbReference>
<feature type="transmembrane region" description="Helical" evidence="3">
    <location>
        <begin position="50"/>
        <end position="69"/>
    </location>
</feature>
<keyword evidence="1" id="KW-0677">Repeat</keyword>
<dbReference type="Gene3D" id="2.60.200.60">
    <property type="match status" value="1"/>
</dbReference>
<feature type="compositionally biased region" description="Polar residues" evidence="2">
    <location>
        <begin position="944"/>
        <end position="956"/>
    </location>
</feature>
<dbReference type="Pfam" id="PF05488">
    <property type="entry name" value="PAAR_motif"/>
    <property type="match status" value="1"/>
</dbReference>
<dbReference type="PANTHER" id="PTHR32305:SF15">
    <property type="entry name" value="PROTEIN RHSA-RELATED"/>
    <property type="match status" value="1"/>
</dbReference>
<evidence type="ECO:0000259" key="4">
    <source>
        <dbReference type="Pfam" id="PF20148"/>
    </source>
</evidence>
<dbReference type="InterPro" id="IPR008727">
    <property type="entry name" value="PAAR_motif"/>
</dbReference>
<evidence type="ECO:0000259" key="5">
    <source>
        <dbReference type="Pfam" id="PF25023"/>
    </source>
</evidence>
<organism evidence="7 8">
    <name type="scientific">Paramixta manurensis</name>
    <dbReference type="NCBI Taxonomy" id="2740817"/>
    <lineage>
        <taxon>Bacteria</taxon>
        <taxon>Pseudomonadati</taxon>
        <taxon>Pseudomonadota</taxon>
        <taxon>Gammaproteobacteria</taxon>
        <taxon>Enterobacterales</taxon>
        <taxon>Erwiniaceae</taxon>
        <taxon>Paramixta</taxon>
    </lineage>
</organism>
<evidence type="ECO:0000313" key="8">
    <source>
        <dbReference type="Proteomes" id="UP000505325"/>
    </source>
</evidence>
<keyword evidence="8" id="KW-1185">Reference proteome</keyword>
<protein>
    <submittedName>
        <fullName evidence="7">Type IV secretion protein Rhs</fullName>
    </submittedName>
</protein>
<dbReference type="Pfam" id="PF25799">
    <property type="entry name" value="prePAAR_I"/>
    <property type="match status" value="1"/>
</dbReference>
<evidence type="ECO:0000313" key="7">
    <source>
        <dbReference type="EMBL" id="QKJ85622.1"/>
    </source>
</evidence>
<dbReference type="InterPro" id="IPR031325">
    <property type="entry name" value="RHS_repeat"/>
</dbReference>
<accession>A0A6M8UFR2</accession>
<dbReference type="PANTHER" id="PTHR32305">
    <property type="match status" value="1"/>
</dbReference>
<feature type="domain" description="Double-stranded DNA deaminase toxin A prePAAR motif" evidence="6">
    <location>
        <begin position="1"/>
        <end position="55"/>
    </location>
</feature>
<feature type="domain" description="Teneurin-like YD-shell" evidence="5">
    <location>
        <begin position="974"/>
        <end position="1207"/>
    </location>
</feature>
<keyword evidence="3" id="KW-0472">Membrane</keyword>
<dbReference type="Pfam" id="PF20148">
    <property type="entry name" value="DUF6531"/>
    <property type="match status" value="1"/>
</dbReference>
<keyword evidence="3" id="KW-1133">Transmembrane helix</keyword>
<gene>
    <name evidence="7" type="ORF">PMPD1_0650</name>
</gene>
<feature type="region of interest" description="Disordered" evidence="2">
    <location>
        <begin position="942"/>
        <end position="971"/>
    </location>
</feature>
<evidence type="ECO:0000259" key="6">
    <source>
        <dbReference type="Pfam" id="PF25799"/>
    </source>
</evidence>
<dbReference type="EMBL" id="CP054212">
    <property type="protein sequence ID" value="QKJ85622.1"/>
    <property type="molecule type" value="Genomic_DNA"/>
</dbReference>
<evidence type="ECO:0000256" key="1">
    <source>
        <dbReference type="ARBA" id="ARBA00022737"/>
    </source>
</evidence>
<name>A0A6M8UFR2_9GAMM</name>
<evidence type="ECO:0000256" key="3">
    <source>
        <dbReference type="SAM" id="Phobius"/>
    </source>
</evidence>
<dbReference type="InterPro" id="IPR006530">
    <property type="entry name" value="YD"/>
</dbReference>
<sequence>MFEAARVGDDIGHSRALAGMIAGTIVGGLIAAAGGIAAGALMVAGLGASCLGIGALLVGASLAVGWLTGELATAARDSIADAGAASMEKEGVIVTGSHNVFTNGRPAAIATNSMVECAKDGGAQQIAEGSSRVYINGLPASRTGDQTTCGGKVMTGSGNVIIGGPPEQTLPVASEVPEWLCKASDLTLLFAGLVGGAGGAAKAGALAKLFSKIPGINKLARVACRAGVLMTGAAAVGIIARPVDIVSGQKFLSGDDELDFVLPSRLPVRWQRYWRSGNPGDSVLGRGWSLFQETRLERYQDGLVWRAPSGDYVSFPRVPKGSRTFCEPEKRWLEHHQDDTWSVYDISGERWHFQPLKTDAPFLPLRLTEPCGNDIIFEWNDDHTLHALTNSAGQRVVCRYITVSGQVRLSGAWLEDEVCLVSYGYDDKARLISVTGRGGQVRRRFGWYDDGDGTDLLRSHEDSNGLLSEYLWQSIDGLPRVIAYRNNAGEELGFDYDFTGGWRMARREDGARAQWLIDDDDNVARFTDYDGHQTSFVYQDGELCHVVLPDGAMRRSQWDRYGRMTAETDPADRTTKYYWFRNTDRIALTQYPDGTATQATYDLRGRLLSETDALSHTTTYHYPDDEETLPERITDASGGDVLLAWNRQGLLTQRTDCSGSITRFTYDRFGQLVSSEDAEGNVIRREWNDAGQLTALIRADGSRETLRWNERGQLAAWRDPLESEVTWTWNHLGQPLSRTDRNGIILRWHYDTRGNLLRLENGNGGEYRFTYDPTGRPLSEVRPDNTSRQMEWNERGLLSSLLESGRPDNDGGIPRRMQTFSYDNSGLLTGRTTRDAEYRYRRNPGGQLAGLTRTPTAEGMEKGIEADEIQFSFDAAGKLLGERGVSGELHYDYDALDNLTALTLPGGQQISWLYYGSGHVSAVRFNQQIISEFTRDRLHREVSRTQGTREQTQQYDSLGRRTRQRSIGGLTPDLPEQTIFERAFNYTGRGEVSDISDTLRGNTIYGYDEEGRLLRHYEARPGHSTRTFRYDAADNLLPDDGLPALPLTENRLTHWQNLFMKYDWWGNLVSRHSGLYQQHYQYDAENRLIQADGTGPEGRFTARYHYDVLGRRTRKTVTTQRGTSETRFLWQGYRLLQEQQQNGQCRTYIYDPNEAYSPLARVDHLAEDKRGEIYWFSADLNGAPLEVTGENGELRWSGHYGSFGEVKRQTEGFHRLARQTALSHQPLRYAGQYADSDQFAGSKLEQHVVLAP</sequence>
<dbReference type="AlphaFoldDB" id="A0A6M8UFR2"/>
<dbReference type="CDD" id="cd14742">
    <property type="entry name" value="PAAR_RHS"/>
    <property type="match status" value="1"/>
</dbReference>
<dbReference type="InterPro" id="IPR050708">
    <property type="entry name" value="T6SS_VgrG/RHS"/>
</dbReference>
<proteinExistence type="predicted"/>
<dbReference type="Proteomes" id="UP000505325">
    <property type="component" value="Chromosome"/>
</dbReference>
<keyword evidence="3" id="KW-0812">Transmembrane</keyword>
<dbReference type="Gene3D" id="2.180.10.10">
    <property type="entry name" value="RHS repeat-associated core"/>
    <property type="match status" value="2"/>
</dbReference>
<reference evidence="7 8" key="1">
    <citation type="submission" date="2020-06" db="EMBL/GenBank/DDBJ databases">
        <title>Genome sequence of Paramixta manurensis strain PD-1.</title>
        <authorList>
            <person name="Lee C.W."/>
            <person name="Kim J."/>
        </authorList>
    </citation>
    <scope>NUCLEOTIDE SEQUENCE [LARGE SCALE GENOMIC DNA]</scope>
    <source>
        <strain evidence="7 8">PD-1</strain>
    </source>
</reference>